<reference evidence="2 3" key="1">
    <citation type="submission" date="2023-11" db="EMBL/GenBank/DDBJ databases">
        <title>Dfirmibasis_genome.</title>
        <authorList>
            <person name="Edelbroek B."/>
            <person name="Kjellin J."/>
            <person name="Jerlstrom-Hultqvist J."/>
            <person name="Soderbom F."/>
        </authorList>
    </citation>
    <scope>NUCLEOTIDE SEQUENCE [LARGE SCALE GENOMIC DNA]</scope>
    <source>
        <strain evidence="2 3">TNS-C-14</strain>
    </source>
</reference>
<feature type="region of interest" description="Disordered" evidence="1">
    <location>
        <begin position="107"/>
        <end position="142"/>
    </location>
</feature>
<feature type="region of interest" description="Disordered" evidence="1">
    <location>
        <begin position="688"/>
        <end position="740"/>
    </location>
</feature>
<evidence type="ECO:0000313" key="3">
    <source>
        <dbReference type="Proteomes" id="UP001344447"/>
    </source>
</evidence>
<feature type="compositionally biased region" description="Polar residues" evidence="1">
    <location>
        <begin position="945"/>
        <end position="959"/>
    </location>
</feature>
<feature type="compositionally biased region" description="Polar residues" evidence="1">
    <location>
        <begin position="349"/>
        <end position="388"/>
    </location>
</feature>
<dbReference type="InterPro" id="IPR037474">
    <property type="entry name" value="ScaA"/>
</dbReference>
<dbReference type="PANTHER" id="PTHR37516:SF1">
    <property type="entry name" value="SCA1 COMPLEX SCAFFOLD PROTEIN SCAA"/>
    <property type="match status" value="1"/>
</dbReference>
<dbReference type="GO" id="GO:0046579">
    <property type="term" value="P:positive regulation of Ras protein signal transduction"/>
    <property type="evidence" value="ECO:0007669"/>
    <property type="project" value="TreeGrafter"/>
</dbReference>
<dbReference type="InterPro" id="IPR016024">
    <property type="entry name" value="ARM-type_fold"/>
</dbReference>
<proteinExistence type="predicted"/>
<accession>A0AAN7UAP3</accession>
<feature type="compositionally biased region" description="Low complexity" evidence="1">
    <location>
        <begin position="965"/>
        <end position="977"/>
    </location>
</feature>
<feature type="compositionally biased region" description="Polar residues" evidence="1">
    <location>
        <begin position="315"/>
        <end position="329"/>
    </location>
</feature>
<feature type="region of interest" description="Disordered" evidence="1">
    <location>
        <begin position="1"/>
        <end position="21"/>
    </location>
</feature>
<comment type="caution">
    <text evidence="2">The sequence shown here is derived from an EMBL/GenBank/DDBJ whole genome shotgun (WGS) entry which is preliminary data.</text>
</comment>
<feature type="region of interest" description="Disordered" evidence="1">
    <location>
        <begin position="867"/>
        <end position="983"/>
    </location>
</feature>
<feature type="compositionally biased region" description="Polar residues" evidence="1">
    <location>
        <begin position="1"/>
        <end position="17"/>
    </location>
</feature>
<feature type="compositionally biased region" description="Low complexity" evidence="1">
    <location>
        <begin position="108"/>
        <end position="122"/>
    </location>
</feature>
<dbReference type="GO" id="GO:0005829">
    <property type="term" value="C:cytosol"/>
    <property type="evidence" value="ECO:0007669"/>
    <property type="project" value="TreeGrafter"/>
</dbReference>
<feature type="compositionally biased region" description="Gly residues" evidence="1">
    <location>
        <begin position="690"/>
        <end position="721"/>
    </location>
</feature>
<evidence type="ECO:0000256" key="1">
    <source>
        <dbReference type="SAM" id="MobiDB-lite"/>
    </source>
</evidence>
<sequence length="1588" mass="175359">MSSLDPSLSAPSTNRRGTFSKAKSFRRAALNLEPQGTPGQPHAFRFLSGEEYSGPEIIDNIKKPININTESEEYKTPLFLGANGTLYNKYYIAIKIIGIDEPLPQTGLSPSLSSSSSSSSSPSPSPSPNTTTATNNKQIKKNNSISDLTPYLNFNSTDQIYTSFPESMAYDDYMDYEESLVEWKKQVEQNIGIVQLPHSMGRTYSRPKVIHEQLFRKNSEASNDDSISYDMERKLTDSDMKESNSSVNDDGESFSHSPTLRGANGSSLSVGGDNNSSHLNDSTSNKDNAPSQSASHGITLHHPNSGINLRERSNSDTSTGSFEGTQLDGSSPMDGSPSTGSLAGFVANGTRSRTNSITYFDQRNQRSNSLSPKHSMLQSRLADSQSLDSSMYGKMGRSGSGSGFGMDQESWFLQKDPWDSQLILTEPHPDLFSTYEEYEYAMKNWAHEVITKTTILPPHPSQFIQLPKNSELSTDDGSGVGGVGGSGGVDGGNHQLGGSAKHILEMEFEMAKNQANWTLRPIIRPIITEETMVFNRILAQSNSSKPGGSEYDHLFTIDQELPPSQIWKTLVSDEKLKITEAIDRWYRKKLTIQRQTSTWFRGGLWANHFLMPTIQSGWRDSVQKKSSILSPLALKALRRTDINSEADGKRVELSFPIPELPINFNKLLPPDMNLQYFLGMLEMPTSHSLIGGGSGGQQTGSGSGSGSSGSGGGSGGSGSGSGLNMSTSGSSGKSEKDKDKETANYIAMHSINNTTNISTKEERRQYTKILQTYEQRLQFSFRLDSLNSWSEGGYTPMELQEKKLDIEHIVAAPGFDLQTGVWSLINNSSHFLDKFQETFDQVDLRLYAPTIPILPAIVPSVFINGGGSGSGGASGSSSISSTSSGTSPNVARPGSNSSIGGGQPPSPHIPSGSSLLSSPPNRQGSTGSFSFIGSPSGGGKISPTNSSSMDSPRTPSQLTAVVERGSSPRSHSGGSISTHPNTPSVSSNTFLSLINTDSFPELLKFMDLTNEKLVLGKISSLVLLVLTSELKGTMVIENILFSKDTQSLYGLARAMSFFDAVPLDLFTYPTHLNEMLTPSIYKGSTQEVVRLVFVYYYLGIIQERLNFFCNNVGILGYINSSRKDAAERIGIQFQNDREFLDKIFIALGRKSSSLVSNCFLFVLIQLIKMSESPTVQSLLKGDLLMHIRDLSASKSSHSRFAAKRLYQILQEDPWKEFLMASYTESIKKNESQHLIDLTTMKDAPKRSIPSISLISELTFNFCTSVLENINSAPIPKPIYKFILNDSIFFQLYNSIVKCKNFTQSTEVTSRLFASLCRVLSKFNLLKNSDSIKSGGKVDPKKQNDVETGVAISPTLLFEILGFLQNPSFDNNRYGSNIKTNMLIALRQLLKQSEIFDSIKKESILYNKFLIPACRDGKNVEFNRNVWRLFFQMIRFHHGHIEYLEKSKYLNALMDIISLNAGNVVLTNALHYLCKLFSLVSYETRKNALRAPGTSAIDTKYSEKDVKSLLNFFVERSCFIKFHMIYKKLTENTVGILIDQRLLINITTFYRIISFLPSCQKLLKDTLKNPEYKTGIIQVSKMYKPSETF</sequence>
<keyword evidence="3" id="KW-1185">Reference proteome</keyword>
<feature type="compositionally biased region" description="Polar residues" evidence="1">
    <location>
        <begin position="243"/>
        <end position="296"/>
    </location>
</feature>
<evidence type="ECO:0000313" key="2">
    <source>
        <dbReference type="EMBL" id="KAK5582945.1"/>
    </source>
</evidence>
<name>A0AAN7UAP3_9MYCE</name>
<gene>
    <name evidence="2" type="ORF">RB653_004534</name>
</gene>
<dbReference type="GO" id="GO:1904515">
    <property type="term" value="P:positive regulation of TORC2 signaling"/>
    <property type="evidence" value="ECO:0007669"/>
    <property type="project" value="TreeGrafter"/>
</dbReference>
<feature type="compositionally biased region" description="Low complexity" evidence="1">
    <location>
        <begin position="722"/>
        <end position="732"/>
    </location>
</feature>
<dbReference type="PANTHER" id="PTHR37516">
    <property type="entry name" value="SCA1 COMPLEX SCAFFOLD PROTEIN SCAA"/>
    <property type="match status" value="1"/>
</dbReference>
<organism evidence="2 3">
    <name type="scientific">Dictyostelium firmibasis</name>
    <dbReference type="NCBI Taxonomy" id="79012"/>
    <lineage>
        <taxon>Eukaryota</taxon>
        <taxon>Amoebozoa</taxon>
        <taxon>Evosea</taxon>
        <taxon>Eumycetozoa</taxon>
        <taxon>Dictyostelia</taxon>
        <taxon>Dictyosteliales</taxon>
        <taxon>Dictyosteliaceae</taxon>
        <taxon>Dictyostelium</taxon>
    </lineage>
</organism>
<feature type="compositionally biased region" description="Low complexity" evidence="1">
    <location>
        <begin position="909"/>
        <end position="934"/>
    </location>
</feature>
<dbReference type="Proteomes" id="UP001344447">
    <property type="component" value="Unassembled WGS sequence"/>
</dbReference>
<feature type="region of interest" description="Disordered" evidence="1">
    <location>
        <begin position="236"/>
        <end position="403"/>
    </location>
</feature>
<dbReference type="EMBL" id="JAVFKY010000001">
    <property type="protein sequence ID" value="KAK5582945.1"/>
    <property type="molecule type" value="Genomic_DNA"/>
</dbReference>
<dbReference type="GO" id="GO:0005886">
    <property type="term" value="C:plasma membrane"/>
    <property type="evidence" value="ECO:0007669"/>
    <property type="project" value="TreeGrafter"/>
</dbReference>
<dbReference type="SUPFAM" id="SSF48371">
    <property type="entry name" value="ARM repeat"/>
    <property type="match status" value="1"/>
</dbReference>
<feature type="compositionally biased region" description="Low complexity" evidence="1">
    <location>
        <begin position="875"/>
        <end position="898"/>
    </location>
</feature>
<protein>
    <submittedName>
        <fullName evidence="2">Uncharacterized protein</fullName>
    </submittedName>
</protein>